<accession>A0ABV9NPF6</accession>
<dbReference type="EMBL" id="JBHSGG010000042">
    <property type="protein sequence ID" value="MFC4729375.1"/>
    <property type="molecule type" value="Genomic_DNA"/>
</dbReference>
<evidence type="ECO:0000313" key="3">
    <source>
        <dbReference type="Proteomes" id="UP001595892"/>
    </source>
</evidence>
<feature type="chain" id="PRO_5046713545" evidence="1">
    <location>
        <begin position="32"/>
        <end position="146"/>
    </location>
</feature>
<keyword evidence="3" id="KW-1185">Reference proteome</keyword>
<gene>
    <name evidence="2" type="ORF">ACFO3Q_14485</name>
</gene>
<sequence length="146" mass="15353">MPTSSLHSPAWRRGLMAVALLAALAGAAAHANDDLIVVTDSRHPVQAPAGARVILLDQAARIEAELAADLPSDPARGAALVRQRLKDGGAPLQTRLATAYQGVVDAWSLGVTTIPAVVVDQRYVVYGEPDVAKAVARIDAHRRSRP</sequence>
<dbReference type="Pfam" id="PF07511">
    <property type="entry name" value="DUF1525"/>
    <property type="match status" value="1"/>
</dbReference>
<dbReference type="RefSeq" id="WP_014159642.1">
    <property type="nucleotide sequence ID" value="NZ_JBHSGG010000042.1"/>
</dbReference>
<comment type="caution">
    <text evidence="2">The sequence shown here is derived from an EMBL/GenBank/DDBJ whole genome shotgun (WGS) entry which is preliminary data.</text>
</comment>
<name>A0ABV9NPF6_9GAMM</name>
<evidence type="ECO:0000313" key="2">
    <source>
        <dbReference type="EMBL" id="MFC4729375.1"/>
    </source>
</evidence>
<proteinExistence type="predicted"/>
<reference evidence="3" key="1">
    <citation type="journal article" date="2019" name="Int. J. Syst. Evol. Microbiol.">
        <title>The Global Catalogue of Microorganisms (GCM) 10K type strain sequencing project: providing services to taxonomists for standard genome sequencing and annotation.</title>
        <authorList>
            <consortium name="The Broad Institute Genomics Platform"/>
            <consortium name="The Broad Institute Genome Sequencing Center for Infectious Disease"/>
            <person name="Wu L."/>
            <person name="Ma J."/>
        </authorList>
    </citation>
    <scope>NUCLEOTIDE SEQUENCE [LARGE SCALE GENOMIC DNA]</scope>
    <source>
        <strain evidence="3">CGMCC 1.13574</strain>
    </source>
</reference>
<evidence type="ECO:0000256" key="1">
    <source>
        <dbReference type="SAM" id="SignalP"/>
    </source>
</evidence>
<organism evidence="2 3">
    <name type="scientific">Coralloluteibacterium thermophilum</name>
    <dbReference type="NCBI Taxonomy" id="2707049"/>
    <lineage>
        <taxon>Bacteria</taxon>
        <taxon>Pseudomonadati</taxon>
        <taxon>Pseudomonadota</taxon>
        <taxon>Gammaproteobacteria</taxon>
        <taxon>Lysobacterales</taxon>
        <taxon>Lysobacteraceae</taxon>
        <taxon>Coralloluteibacterium</taxon>
    </lineage>
</organism>
<dbReference type="InterPro" id="IPR011090">
    <property type="entry name" value="Integr_conj_element_PFL4709"/>
</dbReference>
<feature type="signal peptide" evidence="1">
    <location>
        <begin position="1"/>
        <end position="31"/>
    </location>
</feature>
<protein>
    <submittedName>
        <fullName evidence="2">TIGR03757 family integrating conjugative element protein</fullName>
    </submittedName>
</protein>
<dbReference type="Proteomes" id="UP001595892">
    <property type="component" value="Unassembled WGS sequence"/>
</dbReference>
<keyword evidence="1" id="KW-0732">Signal</keyword>
<dbReference type="NCBIfam" id="TIGR03757">
    <property type="entry name" value="conj_TIGR03757"/>
    <property type="match status" value="1"/>
</dbReference>